<proteinExistence type="predicted"/>
<comment type="caution">
    <text evidence="1">The sequence shown here is derived from an EMBL/GenBank/DDBJ whole genome shotgun (WGS) entry which is preliminary data.</text>
</comment>
<dbReference type="EMBL" id="JABEZY010000002">
    <property type="protein sequence ID" value="MBA0734033.1"/>
    <property type="molecule type" value="Genomic_DNA"/>
</dbReference>
<keyword evidence="2" id="KW-1185">Reference proteome</keyword>
<dbReference type="Proteomes" id="UP000593579">
    <property type="component" value="Unassembled WGS sequence"/>
</dbReference>
<evidence type="ECO:0000313" key="2">
    <source>
        <dbReference type="Proteomes" id="UP000593579"/>
    </source>
</evidence>
<evidence type="ECO:0000313" key="1">
    <source>
        <dbReference type="EMBL" id="MBA0734033.1"/>
    </source>
</evidence>
<name>A0A7J9BCJ8_GOSGO</name>
<gene>
    <name evidence="1" type="ORF">Gogos_017986</name>
</gene>
<dbReference type="OrthoDB" id="10476602at2759"/>
<feature type="non-terminal residue" evidence="1">
    <location>
        <position position="62"/>
    </location>
</feature>
<reference evidence="1 2" key="1">
    <citation type="journal article" date="2019" name="Genome Biol. Evol.">
        <title>Insights into the evolution of the New World diploid cottons (Gossypium, subgenus Houzingenia) based on genome sequencing.</title>
        <authorList>
            <person name="Grover C.E."/>
            <person name="Arick M.A. 2nd"/>
            <person name="Thrash A."/>
            <person name="Conover J.L."/>
            <person name="Sanders W.S."/>
            <person name="Peterson D.G."/>
            <person name="Frelichowski J.E."/>
            <person name="Scheffler J.A."/>
            <person name="Scheffler B.E."/>
            <person name="Wendel J.F."/>
        </authorList>
    </citation>
    <scope>NUCLEOTIDE SEQUENCE [LARGE SCALE GENOMIC DNA]</scope>
    <source>
        <strain evidence="1">5</strain>
        <tissue evidence="1">Leaf</tissue>
    </source>
</reference>
<protein>
    <recommendedName>
        <fullName evidence="3">RNase H type-1 domain-containing protein</fullName>
    </recommendedName>
</protein>
<evidence type="ECO:0008006" key="3">
    <source>
        <dbReference type="Google" id="ProtNLM"/>
    </source>
</evidence>
<feature type="non-terminal residue" evidence="1">
    <location>
        <position position="1"/>
    </location>
</feature>
<dbReference type="AlphaFoldDB" id="A0A7J9BCJ8"/>
<organism evidence="1 2">
    <name type="scientific">Gossypium gossypioides</name>
    <name type="common">Mexican cotton</name>
    <name type="synonym">Selera gossypioides</name>
    <dbReference type="NCBI Taxonomy" id="34282"/>
    <lineage>
        <taxon>Eukaryota</taxon>
        <taxon>Viridiplantae</taxon>
        <taxon>Streptophyta</taxon>
        <taxon>Embryophyta</taxon>
        <taxon>Tracheophyta</taxon>
        <taxon>Spermatophyta</taxon>
        <taxon>Magnoliopsida</taxon>
        <taxon>eudicotyledons</taxon>
        <taxon>Gunneridae</taxon>
        <taxon>Pentapetalae</taxon>
        <taxon>rosids</taxon>
        <taxon>malvids</taxon>
        <taxon>Malvales</taxon>
        <taxon>Malvaceae</taxon>
        <taxon>Malvoideae</taxon>
        <taxon>Gossypium</taxon>
    </lineage>
</organism>
<sequence>EVVIEGDALTVVKKLQANRRDGSIISAYIEDSKSLLNEGVEYLSAWGVLDFAADAVEKDCRK</sequence>
<accession>A0A7J9BCJ8</accession>